<dbReference type="SUPFAM" id="SSF51735">
    <property type="entry name" value="NAD(P)-binding Rossmann-fold domains"/>
    <property type="match status" value="1"/>
</dbReference>
<reference evidence="3" key="1">
    <citation type="journal article" date="2019" name="Int. J. Syst. Evol. Microbiol.">
        <title>The Global Catalogue of Microorganisms (GCM) 10K type strain sequencing project: providing services to taxonomists for standard genome sequencing and annotation.</title>
        <authorList>
            <consortium name="The Broad Institute Genomics Platform"/>
            <consortium name="The Broad Institute Genome Sequencing Center for Infectious Disease"/>
            <person name="Wu L."/>
            <person name="Ma J."/>
        </authorList>
    </citation>
    <scope>NUCLEOTIDE SEQUENCE [LARGE SCALE GENOMIC DNA]</scope>
    <source>
        <strain evidence="3">KCTC 42247</strain>
    </source>
</reference>
<evidence type="ECO:0000259" key="1">
    <source>
        <dbReference type="Pfam" id="PF01370"/>
    </source>
</evidence>
<dbReference type="EMBL" id="JBHUMB010000014">
    <property type="protein sequence ID" value="MFD2744682.1"/>
    <property type="molecule type" value="Genomic_DNA"/>
</dbReference>
<dbReference type="Pfam" id="PF01370">
    <property type="entry name" value="Epimerase"/>
    <property type="match status" value="1"/>
</dbReference>
<dbReference type="Gene3D" id="3.40.50.720">
    <property type="entry name" value="NAD(P)-binding Rossmann-like Domain"/>
    <property type="match status" value="1"/>
</dbReference>
<comment type="caution">
    <text evidence="2">The sequence shown here is derived from an EMBL/GenBank/DDBJ whole genome shotgun (WGS) entry which is preliminary data.</text>
</comment>
<feature type="domain" description="NAD-dependent epimerase/dehydratase" evidence="1">
    <location>
        <begin position="3"/>
        <end position="31"/>
    </location>
</feature>
<accession>A0ABW5UGS5</accession>
<proteinExistence type="predicted"/>
<protein>
    <submittedName>
        <fullName evidence="2">NAD-dependent epimerase/dehydratase family protein</fullName>
    </submittedName>
</protein>
<gene>
    <name evidence="2" type="ORF">ACFSQ6_14890</name>
</gene>
<organism evidence="2 3">
    <name type="scientific">Sphingobacterium populi</name>
    <dbReference type="NCBI Taxonomy" id="1812824"/>
    <lineage>
        <taxon>Bacteria</taxon>
        <taxon>Pseudomonadati</taxon>
        <taxon>Bacteroidota</taxon>
        <taxon>Sphingobacteriia</taxon>
        <taxon>Sphingobacteriales</taxon>
        <taxon>Sphingobacteriaceae</taxon>
        <taxon>Sphingobacterium</taxon>
    </lineage>
</organism>
<name>A0ABW5UGS5_9SPHI</name>
<dbReference type="Proteomes" id="UP001597418">
    <property type="component" value="Unassembled WGS sequence"/>
</dbReference>
<sequence length="62" mass="6623">MKILVLGGTGLLGSRVCEKLKQAGSGVIIGAPSRGIDILTGEGLDVVNIVEYTIYWHRVVQQ</sequence>
<evidence type="ECO:0000313" key="2">
    <source>
        <dbReference type="EMBL" id="MFD2744682.1"/>
    </source>
</evidence>
<evidence type="ECO:0000313" key="3">
    <source>
        <dbReference type="Proteomes" id="UP001597418"/>
    </source>
</evidence>
<dbReference type="InterPro" id="IPR036291">
    <property type="entry name" value="NAD(P)-bd_dom_sf"/>
</dbReference>
<dbReference type="RefSeq" id="WP_066752406.1">
    <property type="nucleotide sequence ID" value="NZ_JBHUMB010000014.1"/>
</dbReference>
<dbReference type="InterPro" id="IPR001509">
    <property type="entry name" value="Epimerase_deHydtase"/>
</dbReference>
<keyword evidence="3" id="KW-1185">Reference proteome</keyword>